<keyword evidence="10" id="KW-1185">Reference proteome</keyword>
<dbReference type="OrthoDB" id="9780544at2"/>
<comment type="similarity">
    <text evidence="2">Belongs to the acyl-CoA dehydrogenase family.</text>
</comment>
<evidence type="ECO:0000313" key="9">
    <source>
        <dbReference type="EMBL" id="TVV76630.1"/>
    </source>
</evidence>
<protein>
    <submittedName>
        <fullName evidence="9">Acyl-CoA dehydrogenase</fullName>
    </submittedName>
</protein>
<dbReference type="PANTHER" id="PTHR43292">
    <property type="entry name" value="ACYL-COA DEHYDROGENASE"/>
    <property type="match status" value="1"/>
</dbReference>
<keyword evidence="3" id="KW-0285">Flavoprotein</keyword>
<evidence type="ECO:0000313" key="10">
    <source>
        <dbReference type="Proteomes" id="UP000318681"/>
    </source>
</evidence>
<dbReference type="Proteomes" id="UP000318681">
    <property type="component" value="Unassembled WGS sequence"/>
</dbReference>
<dbReference type="InterPro" id="IPR009075">
    <property type="entry name" value="AcylCo_DH/oxidase_C"/>
</dbReference>
<accession>A0A558RB91</accession>
<sequence length="734" mass="78418">MQLSLPDDSVPVKEMFERFFATESTTARVRAAEPVGFDRALWNELVALEAPFMRLSADAGGGEMSLFDACLMMEQAGRRLAPAPLAESLVALRVLGEVGGDVARAWIAKVRDEGAILTLALRNVADGKPQLVPGGAVANGILTFDGTELAIEIPAAADAPETLGGAALGNFTPGKGERLILSGNADTARIWAAGIEEWKLLTAAALVGLSREATEMAAAYACERTAFGTPIGANQGIAHPLAVDVIDADGASLLLWWTLRAIADGKADAGALVSTCFWWASRTATNSVAHAIHTFGGYGLSTEYDIQLYHRRAKAWALPLGDPAAELERGGRRLLLNEATSLPEPGAVEIDFEAPDADNTLAGEVRALFDSILDPNRADRGEQNFESHNWDVHRAMGKAGLLYPDWPAKWGGRDADVNSTRAANAIWMDVGYAGLARGVTGMAGALVQKVGTPELQEEVLPGFARGDFVSCLGFTEPSGGSDVFAAKTRAVRDGDEWVINGQKMFTSGAELSDYVLLLTRTDPDVAKHKGLTLFLVPLKVKGVEIHPVHTFMDERTNATFYEDVRIPDRYRLGDVNGGVKVMAAALSMEQGGSYYFHQLREMVDAVAEWARDEDRGGTLVIEHPGTLARLAKVHTHAAISEALSARALWTRLAGEPDLAYGPASKVFTTEAFIVDSADLLDLSSPGSLVRGKNGLGVVEIGYRHSTATSIYGGTSEVLRSMVAEKRLGLPRSRA</sequence>
<evidence type="ECO:0000256" key="5">
    <source>
        <dbReference type="ARBA" id="ARBA00023002"/>
    </source>
</evidence>
<dbReference type="Pfam" id="PF02770">
    <property type="entry name" value="Acyl-CoA_dh_M"/>
    <property type="match status" value="1"/>
</dbReference>
<dbReference type="Gene3D" id="1.10.540.10">
    <property type="entry name" value="Acyl-CoA dehydrogenase/oxidase, N-terminal domain"/>
    <property type="match status" value="2"/>
</dbReference>
<gene>
    <name evidence="9" type="ORF">FOY91_03625</name>
</gene>
<dbReference type="SUPFAM" id="SSF56645">
    <property type="entry name" value="Acyl-CoA dehydrogenase NM domain-like"/>
    <property type="match status" value="2"/>
</dbReference>
<dbReference type="EMBL" id="VNIM01000008">
    <property type="protein sequence ID" value="TVV76630.1"/>
    <property type="molecule type" value="Genomic_DNA"/>
</dbReference>
<dbReference type="GO" id="GO:0016627">
    <property type="term" value="F:oxidoreductase activity, acting on the CH-CH group of donors"/>
    <property type="evidence" value="ECO:0007669"/>
    <property type="project" value="InterPro"/>
</dbReference>
<dbReference type="AlphaFoldDB" id="A0A558RB91"/>
<dbReference type="Gene3D" id="1.20.140.10">
    <property type="entry name" value="Butyryl-CoA Dehydrogenase, subunit A, domain 3"/>
    <property type="match status" value="2"/>
</dbReference>
<feature type="domain" description="Acyl-CoA dehydrogenase/oxidase N-terminal" evidence="8">
    <location>
        <begin position="12"/>
        <end position="86"/>
    </location>
</feature>
<dbReference type="PANTHER" id="PTHR43292:SF3">
    <property type="entry name" value="ACYL-COA DEHYDROGENASE FADE29"/>
    <property type="match status" value="1"/>
</dbReference>
<proteinExistence type="inferred from homology"/>
<dbReference type="GO" id="GO:0005886">
    <property type="term" value="C:plasma membrane"/>
    <property type="evidence" value="ECO:0007669"/>
    <property type="project" value="TreeGrafter"/>
</dbReference>
<dbReference type="SUPFAM" id="SSF47203">
    <property type="entry name" value="Acyl-CoA dehydrogenase C-terminal domain-like"/>
    <property type="match status" value="2"/>
</dbReference>
<feature type="domain" description="Acyl-CoA dehydrogenase/oxidase C-terminal" evidence="6">
    <location>
        <begin position="577"/>
        <end position="725"/>
    </location>
</feature>
<evidence type="ECO:0000259" key="6">
    <source>
        <dbReference type="Pfam" id="PF00441"/>
    </source>
</evidence>
<evidence type="ECO:0000256" key="3">
    <source>
        <dbReference type="ARBA" id="ARBA00022630"/>
    </source>
</evidence>
<dbReference type="InterPro" id="IPR037069">
    <property type="entry name" value="AcylCoA_DH/ox_N_sf"/>
</dbReference>
<dbReference type="InterPro" id="IPR006091">
    <property type="entry name" value="Acyl-CoA_Oxase/DH_mid-dom"/>
</dbReference>
<dbReference type="InterPro" id="IPR046373">
    <property type="entry name" value="Acyl-CoA_Oxase/DH_mid-dom_sf"/>
</dbReference>
<dbReference type="InterPro" id="IPR009100">
    <property type="entry name" value="AcylCoA_DH/oxidase_NM_dom_sf"/>
</dbReference>
<name>A0A558RB91_9SPHN</name>
<dbReference type="InterPro" id="IPR013786">
    <property type="entry name" value="AcylCoA_DH/ox_N"/>
</dbReference>
<feature type="domain" description="Acyl-CoA dehydrogenase/oxidase N-terminal" evidence="8">
    <location>
        <begin position="359"/>
        <end position="467"/>
    </location>
</feature>
<evidence type="ECO:0000256" key="1">
    <source>
        <dbReference type="ARBA" id="ARBA00001974"/>
    </source>
</evidence>
<keyword evidence="5" id="KW-0560">Oxidoreductase</keyword>
<evidence type="ECO:0000256" key="4">
    <source>
        <dbReference type="ARBA" id="ARBA00022827"/>
    </source>
</evidence>
<keyword evidence="4" id="KW-0274">FAD</keyword>
<feature type="domain" description="Acyl-CoA oxidase/dehydrogenase middle" evidence="7">
    <location>
        <begin position="471"/>
        <end position="552"/>
    </location>
</feature>
<dbReference type="GO" id="GO:0050660">
    <property type="term" value="F:flavin adenine dinucleotide binding"/>
    <property type="evidence" value="ECO:0007669"/>
    <property type="project" value="InterPro"/>
</dbReference>
<organism evidence="9 10">
    <name type="scientific">Alterirhizorhabdus solaris</name>
    <dbReference type="NCBI Taxonomy" id="2529389"/>
    <lineage>
        <taxon>Bacteria</taxon>
        <taxon>Pseudomonadati</taxon>
        <taxon>Pseudomonadota</taxon>
        <taxon>Alphaproteobacteria</taxon>
        <taxon>Sphingomonadales</taxon>
        <taxon>Rhizorhabdaceae</taxon>
        <taxon>Alterirhizorhabdus</taxon>
    </lineage>
</organism>
<reference evidence="9 10" key="1">
    <citation type="submission" date="2019-07" db="EMBL/GenBank/DDBJ databases">
        <title>Sphingomonas solaris sp. nov., isolated from a solar panel from Boston, Massachusetts.</title>
        <authorList>
            <person name="Tanner K."/>
            <person name="Pascual J."/>
            <person name="Mancuso C."/>
            <person name="Pereto J."/>
            <person name="Khalil A."/>
            <person name="Vilanova C."/>
        </authorList>
    </citation>
    <scope>NUCLEOTIDE SEQUENCE [LARGE SCALE GENOMIC DNA]</scope>
    <source>
        <strain evidence="9 10">R4DWN</strain>
    </source>
</reference>
<dbReference type="InterPro" id="IPR036250">
    <property type="entry name" value="AcylCo_DH-like_C"/>
</dbReference>
<evidence type="ECO:0000259" key="7">
    <source>
        <dbReference type="Pfam" id="PF02770"/>
    </source>
</evidence>
<dbReference type="Pfam" id="PF02771">
    <property type="entry name" value="Acyl-CoA_dh_N"/>
    <property type="match status" value="2"/>
</dbReference>
<evidence type="ECO:0000256" key="2">
    <source>
        <dbReference type="ARBA" id="ARBA00009347"/>
    </source>
</evidence>
<dbReference type="Gene3D" id="2.40.110.10">
    <property type="entry name" value="Butyryl-CoA Dehydrogenase, subunit A, domain 2"/>
    <property type="match status" value="1"/>
</dbReference>
<comment type="caution">
    <text evidence="9">The sequence shown here is derived from an EMBL/GenBank/DDBJ whole genome shotgun (WGS) entry which is preliminary data.</text>
</comment>
<dbReference type="RefSeq" id="WP_145148229.1">
    <property type="nucleotide sequence ID" value="NZ_VNIM01000008.1"/>
</dbReference>
<comment type="cofactor">
    <cofactor evidence="1">
        <name>FAD</name>
        <dbReference type="ChEBI" id="CHEBI:57692"/>
    </cofactor>
</comment>
<dbReference type="InterPro" id="IPR052161">
    <property type="entry name" value="Mycobact_Acyl-CoA_DH"/>
</dbReference>
<dbReference type="Pfam" id="PF00441">
    <property type="entry name" value="Acyl-CoA_dh_1"/>
    <property type="match status" value="2"/>
</dbReference>
<feature type="domain" description="Acyl-CoA dehydrogenase/oxidase C-terminal" evidence="6">
    <location>
        <begin position="200"/>
        <end position="334"/>
    </location>
</feature>
<evidence type="ECO:0000259" key="8">
    <source>
        <dbReference type="Pfam" id="PF02771"/>
    </source>
</evidence>